<dbReference type="InterPro" id="IPR013325">
    <property type="entry name" value="RNA_pol_sigma_r2"/>
</dbReference>
<evidence type="ECO:0000256" key="3">
    <source>
        <dbReference type="ARBA" id="ARBA00023082"/>
    </source>
</evidence>
<reference evidence="8 9" key="1">
    <citation type="submission" date="2010-12" db="EMBL/GenBank/DDBJ databases">
        <authorList>
            <person name="Muzny D."/>
            <person name="Qin X."/>
            <person name="Deng J."/>
            <person name="Jiang H."/>
            <person name="Liu Y."/>
            <person name="Qu J."/>
            <person name="Song X.-Z."/>
            <person name="Zhang L."/>
            <person name="Thornton R."/>
            <person name="Coyle M."/>
            <person name="Francisco L."/>
            <person name="Jackson L."/>
            <person name="Javaid M."/>
            <person name="Korchina V."/>
            <person name="Kovar C."/>
            <person name="Mata R."/>
            <person name="Mathew T."/>
            <person name="Ngo R."/>
            <person name="Nguyen L."/>
            <person name="Nguyen N."/>
            <person name="Okwuonu G."/>
            <person name="Ongeri F."/>
            <person name="Pham C."/>
            <person name="Simmons D."/>
            <person name="Wilczek-Boney K."/>
            <person name="Hale W."/>
            <person name="Jakkamsetti A."/>
            <person name="Pham P."/>
            <person name="Ruth R."/>
            <person name="San Lucas F."/>
            <person name="Warren J."/>
            <person name="Zhang J."/>
            <person name="Zhao Z."/>
            <person name="Zhou C."/>
            <person name="Zhu D."/>
            <person name="Lee S."/>
            <person name="Bess C."/>
            <person name="Blankenburg K."/>
            <person name="Forbes L."/>
            <person name="Fu Q."/>
            <person name="Gubbala S."/>
            <person name="Hirani K."/>
            <person name="Jayaseelan J.C."/>
            <person name="Lara F."/>
            <person name="Munidasa M."/>
            <person name="Palculict T."/>
            <person name="Patil S."/>
            <person name="Pu L.-L."/>
            <person name="Saada N."/>
            <person name="Tang L."/>
            <person name="Weissenberger G."/>
            <person name="Zhu Y."/>
            <person name="Hemphill L."/>
            <person name="Shang Y."/>
            <person name="Youmans B."/>
            <person name="Ayvaz T."/>
            <person name="Ross M."/>
            <person name="Santibanez J."/>
            <person name="Aqrawi P."/>
            <person name="Gross S."/>
            <person name="Joshi V."/>
            <person name="Fowler G."/>
            <person name="Nazareth L."/>
            <person name="Reid J."/>
            <person name="Worley K."/>
            <person name="Petrosino J."/>
            <person name="Highlander S."/>
            <person name="Gibbs R."/>
        </authorList>
    </citation>
    <scope>NUCLEOTIDE SEQUENCE [LARGE SCALE GENOMIC DNA]</scope>
    <source>
        <strain evidence="8 9">ATCC 23263</strain>
    </source>
</reference>
<comment type="caution">
    <text evidence="8">The sequence shown here is derived from an EMBL/GenBank/DDBJ whole genome shotgun (WGS) entry which is preliminary data.</text>
</comment>
<dbReference type="Proteomes" id="UP000004754">
    <property type="component" value="Unassembled WGS sequence"/>
</dbReference>
<proteinExistence type="inferred from homology"/>
<dbReference type="AlphaFoldDB" id="E6MHB3"/>
<dbReference type="NCBIfam" id="TIGR02937">
    <property type="entry name" value="sigma70-ECF"/>
    <property type="match status" value="1"/>
</dbReference>
<dbReference type="PANTHER" id="PTHR43133">
    <property type="entry name" value="RNA POLYMERASE ECF-TYPE SIGMA FACTO"/>
    <property type="match status" value="1"/>
</dbReference>
<keyword evidence="3" id="KW-0731">Sigma factor</keyword>
<evidence type="ECO:0000256" key="2">
    <source>
        <dbReference type="ARBA" id="ARBA00023015"/>
    </source>
</evidence>
<dbReference type="EMBL" id="AEQN01000016">
    <property type="protein sequence ID" value="EFV02003.1"/>
    <property type="molecule type" value="Genomic_DNA"/>
</dbReference>
<dbReference type="PANTHER" id="PTHR43133:SF60">
    <property type="entry name" value="RNA POLYMERASE SIGMA FACTOR SIGV"/>
    <property type="match status" value="1"/>
</dbReference>
<organism evidence="8 9">
    <name type="scientific">Pseudoramibacter alactolyticus ATCC 23263</name>
    <dbReference type="NCBI Taxonomy" id="887929"/>
    <lineage>
        <taxon>Bacteria</taxon>
        <taxon>Bacillati</taxon>
        <taxon>Bacillota</taxon>
        <taxon>Clostridia</taxon>
        <taxon>Eubacteriales</taxon>
        <taxon>Eubacteriaceae</taxon>
        <taxon>Pseudoramibacter</taxon>
    </lineage>
</organism>
<dbReference type="SUPFAM" id="SSF88946">
    <property type="entry name" value="Sigma2 domain of RNA polymerase sigma factors"/>
    <property type="match status" value="1"/>
</dbReference>
<evidence type="ECO:0000313" key="9">
    <source>
        <dbReference type="Proteomes" id="UP000004754"/>
    </source>
</evidence>
<dbReference type="OrthoDB" id="9795666at2"/>
<dbReference type="Gene3D" id="1.10.1740.10">
    <property type="match status" value="1"/>
</dbReference>
<dbReference type="GO" id="GO:0006352">
    <property type="term" value="P:DNA-templated transcription initiation"/>
    <property type="evidence" value="ECO:0007669"/>
    <property type="project" value="InterPro"/>
</dbReference>
<dbReference type="InterPro" id="IPR039425">
    <property type="entry name" value="RNA_pol_sigma-70-like"/>
</dbReference>
<dbReference type="GO" id="GO:0003677">
    <property type="term" value="F:DNA binding"/>
    <property type="evidence" value="ECO:0007669"/>
    <property type="project" value="InterPro"/>
</dbReference>
<feature type="region of interest" description="Disordered" evidence="5">
    <location>
        <begin position="156"/>
        <end position="175"/>
    </location>
</feature>
<dbReference type="GO" id="GO:0016987">
    <property type="term" value="F:sigma factor activity"/>
    <property type="evidence" value="ECO:0007669"/>
    <property type="project" value="UniProtKB-KW"/>
</dbReference>
<keyword evidence="2" id="KW-0805">Transcription regulation</keyword>
<keyword evidence="9" id="KW-1185">Reference proteome</keyword>
<comment type="similarity">
    <text evidence="1">Belongs to the sigma-70 factor family. ECF subfamily.</text>
</comment>
<dbReference type="InterPro" id="IPR036388">
    <property type="entry name" value="WH-like_DNA-bd_sf"/>
</dbReference>
<name>E6MHB3_9FIRM</name>
<sequence length="175" mass="20551">MRLTTEEVVRRYGKRCFAAAFSVCQNAADAEDVVQEVFIRYHTKPRAFDSEEHLKAWLLRVAINRARDVCKSFWHRHRVTWEETMAALPFEAPEDSALFAAVMALPDKYRVVIHLYYYEGYAVREIAALLSRRENTVKSQLRRARALLREQLKEAWNDDESDEPSDQSRMVQQNL</sequence>
<dbReference type="Pfam" id="PF04542">
    <property type="entry name" value="Sigma70_r2"/>
    <property type="match status" value="1"/>
</dbReference>
<accession>E6MHB3</accession>
<dbReference type="STRING" id="887929.HMP0721_1398"/>
<protein>
    <submittedName>
        <fullName evidence="8">Sigma-70 region 2</fullName>
    </submittedName>
</protein>
<evidence type="ECO:0000313" key="8">
    <source>
        <dbReference type="EMBL" id="EFV02003.1"/>
    </source>
</evidence>
<dbReference type="InterPro" id="IPR013249">
    <property type="entry name" value="RNA_pol_sigma70_r4_t2"/>
</dbReference>
<feature type="domain" description="RNA polymerase sigma-70 region 2" evidence="6">
    <location>
        <begin position="9"/>
        <end position="71"/>
    </location>
</feature>
<dbReference type="InterPro" id="IPR007627">
    <property type="entry name" value="RNA_pol_sigma70_r2"/>
</dbReference>
<evidence type="ECO:0000259" key="6">
    <source>
        <dbReference type="Pfam" id="PF04542"/>
    </source>
</evidence>
<dbReference type="InterPro" id="IPR013324">
    <property type="entry name" value="RNA_pol_sigma_r3/r4-like"/>
</dbReference>
<dbReference type="HOGENOM" id="CLU_047691_3_1_9"/>
<feature type="domain" description="RNA polymerase sigma factor 70 region 4 type 2" evidence="7">
    <location>
        <begin position="99"/>
        <end position="148"/>
    </location>
</feature>
<gene>
    <name evidence="8" type="ORF">HMP0721_1398</name>
</gene>
<dbReference type="RefSeq" id="WP_006598820.1">
    <property type="nucleotide sequence ID" value="NZ_GL622359.1"/>
</dbReference>
<evidence type="ECO:0000256" key="1">
    <source>
        <dbReference type="ARBA" id="ARBA00010641"/>
    </source>
</evidence>
<evidence type="ECO:0000256" key="5">
    <source>
        <dbReference type="SAM" id="MobiDB-lite"/>
    </source>
</evidence>
<dbReference type="Gene3D" id="1.10.10.10">
    <property type="entry name" value="Winged helix-like DNA-binding domain superfamily/Winged helix DNA-binding domain"/>
    <property type="match status" value="1"/>
</dbReference>
<keyword evidence="4" id="KW-0804">Transcription</keyword>
<dbReference type="SUPFAM" id="SSF88659">
    <property type="entry name" value="Sigma3 and sigma4 domains of RNA polymerase sigma factors"/>
    <property type="match status" value="1"/>
</dbReference>
<dbReference type="InterPro" id="IPR014284">
    <property type="entry name" value="RNA_pol_sigma-70_dom"/>
</dbReference>
<evidence type="ECO:0000256" key="4">
    <source>
        <dbReference type="ARBA" id="ARBA00023163"/>
    </source>
</evidence>
<dbReference type="CDD" id="cd06171">
    <property type="entry name" value="Sigma70_r4"/>
    <property type="match status" value="1"/>
</dbReference>
<dbReference type="eggNOG" id="COG1595">
    <property type="taxonomic scope" value="Bacteria"/>
</dbReference>
<dbReference type="Pfam" id="PF08281">
    <property type="entry name" value="Sigma70_r4_2"/>
    <property type="match status" value="1"/>
</dbReference>
<evidence type="ECO:0000259" key="7">
    <source>
        <dbReference type="Pfam" id="PF08281"/>
    </source>
</evidence>